<proteinExistence type="predicted"/>
<dbReference type="EMBL" id="QMWO01000010">
    <property type="protein sequence ID" value="RLG70306.1"/>
    <property type="molecule type" value="Genomic_DNA"/>
</dbReference>
<comment type="caution">
    <text evidence="2">The sequence shown here is derived from an EMBL/GenBank/DDBJ whole genome shotgun (WGS) entry which is preliminary data.</text>
</comment>
<reference evidence="2 3" key="1">
    <citation type="submission" date="2018-06" db="EMBL/GenBank/DDBJ databases">
        <title>Extensive metabolic versatility and redundancy in microbially diverse, dynamic hydrothermal sediments.</title>
        <authorList>
            <person name="Dombrowski N."/>
            <person name="Teske A."/>
            <person name="Baker B.J."/>
        </authorList>
    </citation>
    <scope>NUCLEOTIDE SEQUENCE [LARGE SCALE GENOMIC DNA]</scope>
    <source>
        <strain evidence="2">B9_G13</strain>
    </source>
</reference>
<evidence type="ECO:0000256" key="1">
    <source>
        <dbReference type="SAM" id="Phobius"/>
    </source>
</evidence>
<organism evidence="2 3">
    <name type="scientific">Candidatus Iainarchaeum sp</name>
    <dbReference type="NCBI Taxonomy" id="3101447"/>
    <lineage>
        <taxon>Archaea</taxon>
        <taxon>Candidatus Iainarchaeota</taxon>
        <taxon>Candidatus Iainarchaeia</taxon>
        <taxon>Candidatus Iainarchaeales</taxon>
        <taxon>Candidatus Iainarchaeaceae</taxon>
        <taxon>Candidatus Iainarchaeum</taxon>
    </lineage>
</organism>
<accession>A0A497JJY5</accession>
<protein>
    <submittedName>
        <fullName evidence="2">Uncharacterized protein</fullName>
    </submittedName>
</protein>
<keyword evidence="1" id="KW-1133">Transmembrane helix</keyword>
<feature type="transmembrane region" description="Helical" evidence="1">
    <location>
        <begin position="12"/>
        <end position="30"/>
    </location>
</feature>
<name>A0A497JJY5_9ARCH</name>
<evidence type="ECO:0000313" key="2">
    <source>
        <dbReference type="EMBL" id="RLG70306.1"/>
    </source>
</evidence>
<evidence type="ECO:0000313" key="3">
    <source>
        <dbReference type="Proteomes" id="UP000277633"/>
    </source>
</evidence>
<keyword evidence="1" id="KW-0812">Transmembrane</keyword>
<dbReference type="AlphaFoldDB" id="A0A497JJY5"/>
<dbReference type="Proteomes" id="UP000277633">
    <property type="component" value="Unassembled WGS sequence"/>
</dbReference>
<gene>
    <name evidence="2" type="ORF">DRO07_00525</name>
</gene>
<keyword evidence="1" id="KW-0472">Membrane</keyword>
<sequence length="118" mass="12838">MLSRRAQSSFEMIMVTGIIIMLALTITSYLPKVGVSTGIISVLKSETLKELSKEDKFYFIEGIDPPEGVGGDGKVVVRIGGGDKSAVEARIVSIASTLEDLNFYHTANIIVEQAWPYN</sequence>